<protein>
    <submittedName>
        <fullName evidence="7">Amine oxidase</fullName>
    </submittedName>
</protein>
<dbReference type="PRINTS" id="PR00419">
    <property type="entry name" value="ADXRDTASE"/>
</dbReference>
<keyword evidence="3" id="KW-0274">FAD</keyword>
<dbReference type="eggNOG" id="COG1233">
    <property type="taxonomic scope" value="Bacteria"/>
</dbReference>
<keyword evidence="5" id="KW-0520">NAD</keyword>
<dbReference type="PANTHER" id="PTHR46091:SF3">
    <property type="entry name" value="AMINE OXIDASE DOMAIN-CONTAINING PROTEIN"/>
    <property type="match status" value="1"/>
</dbReference>
<reference evidence="7 8" key="1">
    <citation type="journal article" date="2011" name="EMBO J.">
        <title>Structural diversity of bacterial flagellar motors.</title>
        <authorList>
            <person name="Chen S."/>
            <person name="Beeby M."/>
            <person name="Murphy G.E."/>
            <person name="Leadbetter J.R."/>
            <person name="Hendrixson D.R."/>
            <person name="Briegel A."/>
            <person name="Li Z."/>
            <person name="Shi J."/>
            <person name="Tocheva E.I."/>
            <person name="Muller A."/>
            <person name="Dobro M.J."/>
            <person name="Jensen G.J."/>
        </authorList>
    </citation>
    <scope>NUCLEOTIDE SEQUENCE [LARGE SCALE GENOMIC DNA]</scope>
    <source>
        <strain evidence="7 8">DSM 6540</strain>
    </source>
</reference>
<evidence type="ECO:0000256" key="5">
    <source>
        <dbReference type="ARBA" id="ARBA00023027"/>
    </source>
</evidence>
<dbReference type="OrthoDB" id="9814556at2"/>
<evidence type="ECO:0000256" key="2">
    <source>
        <dbReference type="ARBA" id="ARBA00022729"/>
    </source>
</evidence>
<comment type="caution">
    <text evidence="7">The sequence shown here is derived from an EMBL/GenBank/DDBJ whole genome shotgun (WGS) entry which is preliminary data.</text>
</comment>
<feature type="domain" description="Amine oxidase" evidence="6">
    <location>
        <begin position="11"/>
        <end position="498"/>
    </location>
</feature>
<evidence type="ECO:0000313" key="7">
    <source>
        <dbReference type="EMBL" id="EGO62524.1"/>
    </source>
</evidence>
<sequence length="499" mass="54777">MKRIIIVGAGIGGLIAGNLLTKKGHNVTIFEAYLTPGGYTAGFYRKGYYFESGAISFEDSASVCKAMKDIGLLDQIEFVKLKTRLVSEGLDGTPETYDDFKKILYAGFPADQANLDAFFFELDKLVALMENAGQPMPFLCNGFEMAKAILPYILNGPNWMKLSKQYGNMTTSDFAAKYFAKDTKLFRLFSRLGYPDMPAMFLGAALVAMFTDLWTVKGGMQSWADLLAEKFRKSGGNLRLNSYVDRIIVQNGIAAGVSCQNAIYAADYVIAAGDYKKIFLTLLDGQTPVPQALRDKISQAAVSEGVFTVYLGLNLSNDVLAETMKTPHVFGLEDKPGCDMNSTADEAFFSKAAVSLYSPSMINPRHAPPGKSSLMLQVVTPCRWMNNWGNSDREVYGQLKTKAMEAVIDNASRLVPGLKEWIGYQDAATPLTYERFTKNSDGASSAWSWNPNKKFYKSTLSVNIETPVKNLFIGSCWAMQIGGIPGALAAAYQCAKKIK</sequence>
<dbReference type="EMBL" id="AFGF01000205">
    <property type="protein sequence ID" value="EGO62524.1"/>
    <property type="molecule type" value="Genomic_DNA"/>
</dbReference>
<dbReference type="Pfam" id="PF01593">
    <property type="entry name" value="Amino_oxidase"/>
    <property type="match status" value="1"/>
</dbReference>
<gene>
    <name evidence="7" type="ORF">ALO_17706</name>
</gene>
<dbReference type="InterPro" id="IPR052206">
    <property type="entry name" value="Retinol_saturase"/>
</dbReference>
<keyword evidence="2" id="KW-0732">Signal</keyword>
<dbReference type="Proteomes" id="UP000003240">
    <property type="component" value="Unassembled WGS sequence"/>
</dbReference>
<proteinExistence type="predicted"/>
<evidence type="ECO:0000256" key="4">
    <source>
        <dbReference type="ARBA" id="ARBA00022857"/>
    </source>
</evidence>
<accession>F7NN58</accession>
<evidence type="ECO:0000313" key="8">
    <source>
        <dbReference type="Proteomes" id="UP000003240"/>
    </source>
</evidence>
<dbReference type="STRING" id="1009370.ALO_17706"/>
<name>F7NN58_9FIRM</name>
<dbReference type="SUPFAM" id="SSF51905">
    <property type="entry name" value="FAD/NAD(P)-binding domain"/>
    <property type="match status" value="1"/>
</dbReference>
<evidence type="ECO:0000256" key="3">
    <source>
        <dbReference type="ARBA" id="ARBA00022827"/>
    </source>
</evidence>
<dbReference type="InterPro" id="IPR036188">
    <property type="entry name" value="FAD/NAD-bd_sf"/>
</dbReference>
<dbReference type="Gene3D" id="3.50.50.60">
    <property type="entry name" value="FAD/NAD(P)-binding domain"/>
    <property type="match status" value="2"/>
</dbReference>
<dbReference type="AlphaFoldDB" id="F7NN58"/>
<keyword evidence="4" id="KW-0521">NADP</keyword>
<organism evidence="7 8">
    <name type="scientific">Acetonema longum DSM 6540</name>
    <dbReference type="NCBI Taxonomy" id="1009370"/>
    <lineage>
        <taxon>Bacteria</taxon>
        <taxon>Bacillati</taxon>
        <taxon>Bacillota</taxon>
        <taxon>Negativicutes</taxon>
        <taxon>Acetonemataceae</taxon>
        <taxon>Acetonema</taxon>
    </lineage>
</organism>
<keyword evidence="1" id="KW-0285">Flavoprotein</keyword>
<dbReference type="RefSeq" id="WP_004098338.1">
    <property type="nucleotide sequence ID" value="NZ_AFGF01000205.1"/>
</dbReference>
<evidence type="ECO:0000259" key="6">
    <source>
        <dbReference type="Pfam" id="PF01593"/>
    </source>
</evidence>
<dbReference type="InterPro" id="IPR002937">
    <property type="entry name" value="Amino_oxidase"/>
</dbReference>
<keyword evidence="8" id="KW-1185">Reference proteome</keyword>
<dbReference type="PANTHER" id="PTHR46091">
    <property type="entry name" value="BLR7054 PROTEIN"/>
    <property type="match status" value="1"/>
</dbReference>
<evidence type="ECO:0000256" key="1">
    <source>
        <dbReference type="ARBA" id="ARBA00022630"/>
    </source>
</evidence>
<dbReference type="GO" id="GO:0016491">
    <property type="term" value="F:oxidoreductase activity"/>
    <property type="evidence" value="ECO:0007669"/>
    <property type="project" value="InterPro"/>
</dbReference>